<accession>A0A5E4M0V3</accession>
<organism evidence="1 2">
    <name type="scientific">Cinara cedri</name>
    <dbReference type="NCBI Taxonomy" id="506608"/>
    <lineage>
        <taxon>Eukaryota</taxon>
        <taxon>Metazoa</taxon>
        <taxon>Ecdysozoa</taxon>
        <taxon>Arthropoda</taxon>
        <taxon>Hexapoda</taxon>
        <taxon>Insecta</taxon>
        <taxon>Pterygota</taxon>
        <taxon>Neoptera</taxon>
        <taxon>Paraneoptera</taxon>
        <taxon>Hemiptera</taxon>
        <taxon>Sternorrhyncha</taxon>
        <taxon>Aphidomorpha</taxon>
        <taxon>Aphidoidea</taxon>
        <taxon>Aphididae</taxon>
        <taxon>Lachninae</taxon>
        <taxon>Cinara</taxon>
    </lineage>
</organism>
<dbReference type="EMBL" id="CABPRJ010000006">
    <property type="protein sequence ID" value="VVC24836.1"/>
    <property type="molecule type" value="Genomic_DNA"/>
</dbReference>
<reference evidence="1 2" key="1">
    <citation type="submission" date="2019-08" db="EMBL/GenBank/DDBJ databases">
        <authorList>
            <person name="Alioto T."/>
            <person name="Alioto T."/>
            <person name="Gomez Garrido J."/>
        </authorList>
    </citation>
    <scope>NUCLEOTIDE SEQUENCE [LARGE SCALE GENOMIC DNA]</scope>
</reference>
<dbReference type="Proteomes" id="UP000325440">
    <property type="component" value="Unassembled WGS sequence"/>
</dbReference>
<sequence length="114" mass="14299">MVVKRRHKTVSTVERSKLEAFKMWCYRKIEWTERITNETVLFRIKEKRELWCTIKVGRDVECYIGRRPRMEWYMKQIMIDMRKDNYQELNKLSYKREARENCCKPTKLLKMKRR</sequence>
<dbReference type="OrthoDB" id="10628314at2759"/>
<evidence type="ECO:0000313" key="1">
    <source>
        <dbReference type="EMBL" id="VVC24836.1"/>
    </source>
</evidence>
<name>A0A5E4M0V3_9HEMI</name>
<keyword evidence="2" id="KW-1185">Reference proteome</keyword>
<protein>
    <submittedName>
        <fullName evidence="1">Uncharacterized protein</fullName>
    </submittedName>
</protein>
<evidence type="ECO:0000313" key="2">
    <source>
        <dbReference type="Proteomes" id="UP000325440"/>
    </source>
</evidence>
<gene>
    <name evidence="1" type="ORF">CINCED_3A017169</name>
</gene>
<proteinExistence type="predicted"/>
<dbReference type="AlphaFoldDB" id="A0A5E4M0V3"/>